<comment type="caution">
    <text evidence="2">The sequence shown here is derived from an EMBL/GenBank/DDBJ whole genome shotgun (WGS) entry which is preliminary data.</text>
</comment>
<dbReference type="Proteomes" id="UP001565200">
    <property type="component" value="Unassembled WGS sequence"/>
</dbReference>
<feature type="chain" id="PRO_5045100452" description="Outer membrane protein beta-barrel domain-containing protein" evidence="1">
    <location>
        <begin position="20"/>
        <end position="288"/>
    </location>
</feature>
<gene>
    <name evidence="2" type="ORF">AAK873_04560</name>
</gene>
<name>A0ABV4CU44_9BACT</name>
<sequence length="288" mass="31348">MKKMFVTTVLTAVAMSAAAVSVNKPDTIISVDNPEKIVFTESSDGISLRMKLASDSVVEYEYVRDDSDVSISAVRRKRTGSNGLSLLYKTGPVDWDLIFGGVSAGLVHAAGAPSGMHVEAAKSYEISAIFILGLRAYWNRHNWLTIGMGYNLRDYELNSTGRFVKADGAISVEPYPEGAHAGRSRLRAEAISMPLIYGHDLGRYFCLHAGPILNVTTGSSLKTTYEVGRNEEGYRAGGIYARKITADLYGAVTYRGWGLYVRYSPMKLIKSGCGPQFSTVSTGIVWAM</sequence>
<keyword evidence="1" id="KW-0732">Signal</keyword>
<evidence type="ECO:0000313" key="2">
    <source>
        <dbReference type="EMBL" id="MEY8244894.1"/>
    </source>
</evidence>
<accession>A0ABV4CU44</accession>
<dbReference type="RefSeq" id="WP_147438767.1">
    <property type="nucleotide sequence ID" value="NZ_JBCLPP010000009.1"/>
</dbReference>
<proteinExistence type="predicted"/>
<protein>
    <recommendedName>
        <fullName evidence="4">Outer membrane protein beta-barrel domain-containing protein</fullName>
    </recommendedName>
</protein>
<organism evidence="2 3">
    <name type="scientific">Heminiphilus faecis</name>
    <dbReference type="NCBI Taxonomy" id="2601703"/>
    <lineage>
        <taxon>Bacteria</taxon>
        <taxon>Pseudomonadati</taxon>
        <taxon>Bacteroidota</taxon>
        <taxon>Bacteroidia</taxon>
        <taxon>Bacteroidales</taxon>
        <taxon>Muribaculaceae</taxon>
        <taxon>Heminiphilus</taxon>
    </lineage>
</organism>
<evidence type="ECO:0000313" key="3">
    <source>
        <dbReference type="Proteomes" id="UP001565200"/>
    </source>
</evidence>
<feature type="signal peptide" evidence="1">
    <location>
        <begin position="1"/>
        <end position="19"/>
    </location>
</feature>
<keyword evidence="3" id="KW-1185">Reference proteome</keyword>
<evidence type="ECO:0000256" key="1">
    <source>
        <dbReference type="SAM" id="SignalP"/>
    </source>
</evidence>
<dbReference type="EMBL" id="JBCLPP010000009">
    <property type="protein sequence ID" value="MEY8244894.1"/>
    <property type="molecule type" value="Genomic_DNA"/>
</dbReference>
<evidence type="ECO:0008006" key="4">
    <source>
        <dbReference type="Google" id="ProtNLM"/>
    </source>
</evidence>
<reference evidence="2 3" key="1">
    <citation type="submission" date="2024-03" db="EMBL/GenBank/DDBJ databases">
        <title>Mouse gut bacterial collection (mGBC) of GemPharmatech.</title>
        <authorList>
            <person name="He Y."/>
            <person name="Dong L."/>
            <person name="Wu D."/>
            <person name="Gao X."/>
            <person name="Lin Z."/>
        </authorList>
    </citation>
    <scope>NUCLEOTIDE SEQUENCE [LARGE SCALE GENOMIC DNA]</scope>
    <source>
        <strain evidence="2 3">54-13</strain>
    </source>
</reference>